<dbReference type="RefSeq" id="WP_306417599.1">
    <property type="nucleotide sequence ID" value="NZ_OX365700.1"/>
</dbReference>
<dbReference type="PANTHER" id="PTHR34849:SF3">
    <property type="entry name" value="SSR2962 PROTEIN"/>
    <property type="match status" value="1"/>
</dbReference>
<dbReference type="EMBL" id="OX365700">
    <property type="protein sequence ID" value="CAI4033888.1"/>
    <property type="molecule type" value="Genomic_DNA"/>
</dbReference>
<dbReference type="Proteomes" id="UP001179121">
    <property type="component" value="Chromosome"/>
</dbReference>
<name>A0AA86TBE7_9BACT</name>
<gene>
    <name evidence="1" type="ORF">DNFV4_04330</name>
</gene>
<dbReference type="InterPro" id="IPR036388">
    <property type="entry name" value="WH-like_DNA-bd_sf"/>
</dbReference>
<dbReference type="Gene3D" id="1.10.10.10">
    <property type="entry name" value="Winged helix-like DNA-binding domain superfamily/Winged helix DNA-binding domain"/>
    <property type="match status" value="1"/>
</dbReference>
<reference evidence="1" key="1">
    <citation type="submission" date="2022-10" db="EMBL/GenBank/DDBJ databases">
        <authorList>
            <person name="Koch H."/>
        </authorList>
    </citation>
    <scope>NUCLEOTIDE SEQUENCE</scope>
    <source>
        <strain evidence="1">DNF</strain>
    </source>
</reference>
<dbReference type="AlphaFoldDB" id="A0AA86TBE7"/>
<dbReference type="PANTHER" id="PTHR34849">
    <property type="entry name" value="SSL5025 PROTEIN"/>
    <property type="match status" value="1"/>
</dbReference>
<dbReference type="KEGG" id="nti:DNFV4_04330"/>
<dbReference type="InterPro" id="IPR007367">
    <property type="entry name" value="DUF433"/>
</dbReference>
<proteinExistence type="predicted"/>
<organism evidence="1 2">
    <name type="scientific">Nitrospira tepida</name>
    <dbReference type="NCBI Taxonomy" id="2973512"/>
    <lineage>
        <taxon>Bacteria</taxon>
        <taxon>Pseudomonadati</taxon>
        <taxon>Nitrospirota</taxon>
        <taxon>Nitrospiria</taxon>
        <taxon>Nitrospirales</taxon>
        <taxon>Nitrospiraceae</taxon>
        <taxon>Nitrospira</taxon>
    </lineage>
</organism>
<accession>A0AA86TBE7</accession>
<dbReference type="Pfam" id="PF04255">
    <property type="entry name" value="DUF433"/>
    <property type="match status" value="1"/>
</dbReference>
<sequence>MAYHAPTMKPLLDRISINPRICHGQPCVKGTRIMVWLIVQYLANGNSVEEVLAAYPSLTREDVRACLAYAAEMARERVLPVEVTT</sequence>
<evidence type="ECO:0000313" key="2">
    <source>
        <dbReference type="Proteomes" id="UP001179121"/>
    </source>
</evidence>
<evidence type="ECO:0008006" key="3">
    <source>
        <dbReference type="Google" id="ProtNLM"/>
    </source>
</evidence>
<dbReference type="SUPFAM" id="SSF46689">
    <property type="entry name" value="Homeodomain-like"/>
    <property type="match status" value="1"/>
</dbReference>
<evidence type="ECO:0000313" key="1">
    <source>
        <dbReference type="EMBL" id="CAI4033888.1"/>
    </source>
</evidence>
<keyword evidence="2" id="KW-1185">Reference proteome</keyword>
<dbReference type="InterPro" id="IPR009057">
    <property type="entry name" value="Homeodomain-like_sf"/>
</dbReference>
<protein>
    <recommendedName>
        <fullName evidence="3">Antitoxin</fullName>
    </recommendedName>
</protein>